<feature type="domain" description="DUF4130" evidence="1">
    <location>
        <begin position="85"/>
        <end position="245"/>
    </location>
</feature>
<gene>
    <name evidence="2" type="ORF">SAMN02745941_04218</name>
</gene>
<protein>
    <submittedName>
        <fullName evidence="2">Probable DNA metabolism protein</fullName>
    </submittedName>
</protein>
<organism evidence="2 3">
    <name type="scientific">Clostridium intestinale DSM 6191</name>
    <dbReference type="NCBI Taxonomy" id="1121320"/>
    <lineage>
        <taxon>Bacteria</taxon>
        <taxon>Bacillati</taxon>
        <taxon>Bacillota</taxon>
        <taxon>Clostridia</taxon>
        <taxon>Eubacteriales</taxon>
        <taxon>Clostridiaceae</taxon>
        <taxon>Clostridium</taxon>
    </lineage>
</organism>
<dbReference type="RefSeq" id="WP_073022534.1">
    <property type="nucleotide sequence ID" value="NZ_FQXU01000018.1"/>
</dbReference>
<proteinExistence type="predicted"/>
<sequence>MIVLIHDGSFNGFLTCIYECYYSYKNTSLIFSKHSFEENLLYEKKYIATDDVKANKVYTSLLKNTGKEVVENIYYAYLSDTKDCFSLAFKYIQLAFKLGSLINHHVYDSRVKNILALRNKVLKETHMFEGFVRFSLINDQMLYSSIEPDHNILELLSYHFTKRFCNENFIIHDIKRELALVYSSLQNDYEIISMSINYYDALKNYKEDITQLWKTYYNSTTISSRQNLRLQSNKMPKRYWKHLLETK</sequence>
<evidence type="ECO:0000259" key="1">
    <source>
        <dbReference type="Pfam" id="PF13566"/>
    </source>
</evidence>
<dbReference type="Proteomes" id="UP000184241">
    <property type="component" value="Unassembled WGS sequence"/>
</dbReference>
<evidence type="ECO:0000313" key="3">
    <source>
        <dbReference type="Proteomes" id="UP000184241"/>
    </source>
</evidence>
<accession>A0A1M6DCJ3</accession>
<dbReference type="InterPro" id="IPR023875">
    <property type="entry name" value="DNA_repair_put"/>
</dbReference>
<dbReference type="InterPro" id="IPR025404">
    <property type="entry name" value="DUF4130"/>
</dbReference>
<dbReference type="AlphaFoldDB" id="A0A1M6DCJ3"/>
<reference evidence="2 3" key="1">
    <citation type="submission" date="2016-11" db="EMBL/GenBank/DDBJ databases">
        <authorList>
            <person name="Jaros S."/>
            <person name="Januszkiewicz K."/>
            <person name="Wedrychowicz H."/>
        </authorList>
    </citation>
    <scope>NUCLEOTIDE SEQUENCE [LARGE SCALE GENOMIC DNA]</scope>
    <source>
        <strain evidence="2 3">DSM 6191</strain>
    </source>
</reference>
<evidence type="ECO:0000313" key="2">
    <source>
        <dbReference type="EMBL" id="SHI70972.1"/>
    </source>
</evidence>
<dbReference type="NCBIfam" id="TIGR03915">
    <property type="entry name" value="SAM_7_link_chp"/>
    <property type="match status" value="1"/>
</dbReference>
<dbReference type="Pfam" id="PF13566">
    <property type="entry name" value="DUF4130"/>
    <property type="match status" value="1"/>
</dbReference>
<dbReference type="EMBL" id="FQXU01000018">
    <property type="protein sequence ID" value="SHI70972.1"/>
    <property type="molecule type" value="Genomic_DNA"/>
</dbReference>
<name>A0A1M6DCJ3_9CLOT</name>